<evidence type="ECO:0000256" key="10">
    <source>
        <dbReference type="HAMAP-Rule" id="MF_00185"/>
    </source>
</evidence>
<dbReference type="InterPro" id="IPR018022">
    <property type="entry name" value="IPT"/>
</dbReference>
<comment type="cofactor">
    <cofactor evidence="1 10">
        <name>Mg(2+)</name>
        <dbReference type="ChEBI" id="CHEBI:18420"/>
    </cofactor>
</comment>
<evidence type="ECO:0000256" key="5">
    <source>
        <dbReference type="ARBA" id="ARBA00022694"/>
    </source>
</evidence>
<dbReference type="FunFam" id="1.10.20.140:FF:000001">
    <property type="entry name" value="tRNA dimethylallyltransferase"/>
    <property type="match status" value="1"/>
</dbReference>
<evidence type="ECO:0000256" key="8">
    <source>
        <dbReference type="ARBA" id="ARBA00022842"/>
    </source>
</evidence>
<dbReference type="HAMAP" id="MF_00185">
    <property type="entry name" value="IPP_trans"/>
    <property type="match status" value="1"/>
</dbReference>
<dbReference type="SUPFAM" id="SSF52540">
    <property type="entry name" value="P-loop containing nucleoside triphosphate hydrolases"/>
    <property type="match status" value="2"/>
</dbReference>
<feature type="site" description="Interaction with substrate tRNA" evidence="10">
    <location>
        <position position="129"/>
    </location>
</feature>
<dbReference type="PANTHER" id="PTHR11088:SF60">
    <property type="entry name" value="TRNA DIMETHYLALLYLTRANSFERASE"/>
    <property type="match status" value="1"/>
</dbReference>
<dbReference type="NCBIfam" id="TIGR00174">
    <property type="entry name" value="miaA"/>
    <property type="match status" value="1"/>
</dbReference>
<keyword evidence="8 10" id="KW-0460">Magnesium</keyword>
<evidence type="ECO:0000256" key="1">
    <source>
        <dbReference type="ARBA" id="ARBA00001946"/>
    </source>
</evidence>
<feature type="region of interest" description="Interaction with substrate tRNA" evidence="10">
    <location>
        <begin position="165"/>
        <end position="169"/>
    </location>
</feature>
<keyword evidence="4 10" id="KW-0808">Transferase</keyword>
<accession>A0A2A5WFV4</accession>
<feature type="binding site" evidence="10">
    <location>
        <begin position="16"/>
        <end position="23"/>
    </location>
    <ligand>
        <name>ATP</name>
        <dbReference type="ChEBI" id="CHEBI:30616"/>
    </ligand>
</feature>
<dbReference type="EC" id="2.5.1.75" evidence="10"/>
<dbReference type="GO" id="GO:0006400">
    <property type="term" value="P:tRNA modification"/>
    <property type="evidence" value="ECO:0007669"/>
    <property type="project" value="TreeGrafter"/>
</dbReference>
<evidence type="ECO:0000313" key="14">
    <source>
        <dbReference type="EMBL" id="PDH34996.1"/>
    </source>
</evidence>
<evidence type="ECO:0000256" key="12">
    <source>
        <dbReference type="RuleBase" id="RU003784"/>
    </source>
</evidence>
<dbReference type="InterPro" id="IPR027417">
    <property type="entry name" value="P-loop_NTPase"/>
</dbReference>
<comment type="catalytic activity">
    <reaction evidence="9 10 11">
        <text>adenosine(37) in tRNA + dimethylallyl diphosphate = N(6)-dimethylallyladenosine(37) in tRNA + diphosphate</text>
        <dbReference type="Rhea" id="RHEA:26482"/>
        <dbReference type="Rhea" id="RHEA-COMP:10162"/>
        <dbReference type="Rhea" id="RHEA-COMP:10375"/>
        <dbReference type="ChEBI" id="CHEBI:33019"/>
        <dbReference type="ChEBI" id="CHEBI:57623"/>
        <dbReference type="ChEBI" id="CHEBI:74411"/>
        <dbReference type="ChEBI" id="CHEBI:74415"/>
        <dbReference type="EC" id="2.5.1.75"/>
    </reaction>
</comment>
<protein>
    <recommendedName>
        <fullName evidence="10">tRNA dimethylallyltransferase</fullName>
        <ecNumber evidence="10">2.5.1.75</ecNumber>
    </recommendedName>
    <alternativeName>
        <fullName evidence="10">Dimethylallyl diphosphate:tRNA dimethylallyltransferase</fullName>
        <shortName evidence="10">DMAPP:tRNA dimethylallyltransferase</shortName>
        <shortName evidence="10">DMATase</shortName>
    </alternativeName>
    <alternativeName>
        <fullName evidence="10">Isopentenyl-diphosphate:tRNA isopentenyltransferase</fullName>
        <shortName evidence="10">IPP transferase</shortName>
        <shortName evidence="10">IPPT</shortName>
        <shortName evidence="10">IPTase</shortName>
    </alternativeName>
</protein>
<dbReference type="GO" id="GO:0005524">
    <property type="term" value="F:ATP binding"/>
    <property type="evidence" value="ECO:0007669"/>
    <property type="project" value="UniProtKB-UniRule"/>
</dbReference>
<keyword evidence="5 10" id="KW-0819">tRNA processing</keyword>
<dbReference type="Gene3D" id="3.40.50.300">
    <property type="entry name" value="P-loop containing nucleotide triphosphate hydrolases"/>
    <property type="match status" value="1"/>
</dbReference>
<feature type="region of interest" description="Interaction with substrate tRNA" evidence="10">
    <location>
        <begin position="41"/>
        <end position="44"/>
    </location>
</feature>
<reference evidence="14 15" key="1">
    <citation type="submission" date="2017-08" db="EMBL/GenBank/DDBJ databases">
        <title>Fine stratification of microbial communities through a metagenomic profile of the photic zone.</title>
        <authorList>
            <person name="Haro-Moreno J.M."/>
            <person name="Lopez-Perez M."/>
            <person name="De La Torre J."/>
            <person name="Picazo A."/>
            <person name="Camacho A."/>
            <person name="Rodriguez-Valera F."/>
        </authorList>
    </citation>
    <scope>NUCLEOTIDE SEQUENCE [LARGE SCALE GENOMIC DNA]</scope>
    <source>
        <strain evidence="14">MED-G28</strain>
    </source>
</reference>
<comment type="similarity">
    <text evidence="3 10 13">Belongs to the IPP transferase family.</text>
</comment>
<sequence length="321" mass="36223">MVNLSNSKPNVLCLMGPTASGKTGMAVELVKRFGFDIINVDSAQVYRGMDIGTGKPDRATLNEAPHRLLDIKDPSEPYSASDFRVDALHEIAHILSVGKTPLLVGGTMLYFKVLRDGLAAMPQADAGVRVEIDSIAKEKGWEEVHQWLESVDPKSAARIHPNDLQRLQRALEIYLISGKPMSQFYMEDQARKAQENESLPFNLHFFAIQPADRELLHQKIEIRFRQMLAEGLLEEVSGLFQRNDLNETLPSIKSVGYRQVWQHLAGDLSYDAMVERSIIATRQLAKHQLTWLRSWENLRSLDDPSDKSIDSVLKYVESISI</sequence>
<name>A0A2A5WFV4_9GAMM</name>
<gene>
    <name evidence="10" type="primary">miaA</name>
    <name evidence="14" type="ORF">CNF02_02930</name>
</gene>
<dbReference type="GO" id="GO:0052381">
    <property type="term" value="F:tRNA dimethylallyltransferase activity"/>
    <property type="evidence" value="ECO:0007669"/>
    <property type="project" value="UniProtKB-UniRule"/>
</dbReference>
<organism evidence="14 15">
    <name type="scientific">OM182 bacterium MED-G28</name>
    <dbReference type="NCBI Taxonomy" id="1986256"/>
    <lineage>
        <taxon>Bacteria</taxon>
        <taxon>Pseudomonadati</taxon>
        <taxon>Pseudomonadota</taxon>
        <taxon>Gammaproteobacteria</taxon>
        <taxon>OMG group</taxon>
        <taxon>OM182 clade</taxon>
    </lineage>
</organism>
<keyword evidence="7 10" id="KW-0067">ATP-binding</keyword>
<dbReference type="Pfam" id="PF01715">
    <property type="entry name" value="IPPT"/>
    <property type="match status" value="1"/>
</dbReference>
<dbReference type="Proteomes" id="UP000219329">
    <property type="component" value="Unassembled WGS sequence"/>
</dbReference>
<feature type="binding site" evidence="10">
    <location>
        <begin position="18"/>
        <end position="23"/>
    </location>
    <ligand>
        <name>substrate</name>
    </ligand>
</feature>
<evidence type="ECO:0000256" key="3">
    <source>
        <dbReference type="ARBA" id="ARBA00005842"/>
    </source>
</evidence>
<dbReference type="PANTHER" id="PTHR11088">
    <property type="entry name" value="TRNA DIMETHYLALLYLTRANSFERASE"/>
    <property type="match status" value="1"/>
</dbReference>
<evidence type="ECO:0000256" key="11">
    <source>
        <dbReference type="RuleBase" id="RU003783"/>
    </source>
</evidence>
<evidence type="ECO:0000256" key="9">
    <source>
        <dbReference type="ARBA" id="ARBA00049563"/>
    </source>
</evidence>
<dbReference type="InterPro" id="IPR039657">
    <property type="entry name" value="Dimethylallyltransferase"/>
</dbReference>
<comment type="caution">
    <text evidence="14">The sequence shown here is derived from an EMBL/GenBank/DDBJ whole genome shotgun (WGS) entry which is preliminary data.</text>
</comment>
<feature type="site" description="Interaction with substrate tRNA" evidence="10">
    <location>
        <position position="107"/>
    </location>
</feature>
<evidence type="ECO:0000256" key="7">
    <source>
        <dbReference type="ARBA" id="ARBA00022840"/>
    </source>
</evidence>
<evidence type="ECO:0000256" key="6">
    <source>
        <dbReference type="ARBA" id="ARBA00022741"/>
    </source>
</evidence>
<comment type="caution">
    <text evidence="10">Lacks conserved residue(s) required for the propagation of feature annotation.</text>
</comment>
<evidence type="ECO:0000313" key="15">
    <source>
        <dbReference type="Proteomes" id="UP000219329"/>
    </source>
</evidence>
<comment type="subunit">
    <text evidence="10">Monomer.</text>
</comment>
<evidence type="ECO:0000256" key="2">
    <source>
        <dbReference type="ARBA" id="ARBA00003213"/>
    </source>
</evidence>
<dbReference type="Gene3D" id="1.10.20.140">
    <property type="match status" value="1"/>
</dbReference>
<evidence type="ECO:0000256" key="4">
    <source>
        <dbReference type="ARBA" id="ARBA00022679"/>
    </source>
</evidence>
<proteinExistence type="inferred from homology"/>
<dbReference type="AlphaFoldDB" id="A0A2A5WFV4"/>
<evidence type="ECO:0000256" key="13">
    <source>
        <dbReference type="RuleBase" id="RU003785"/>
    </source>
</evidence>
<keyword evidence="6 10" id="KW-0547">Nucleotide-binding</keyword>
<comment type="function">
    <text evidence="2 10 12">Catalyzes the transfer of a dimethylallyl group onto the adenine at position 37 in tRNAs that read codons beginning with uridine, leading to the formation of N6-(dimethylallyl)adenosine (i(6)A).</text>
</comment>
<dbReference type="EMBL" id="NTJZ01000002">
    <property type="protein sequence ID" value="PDH34996.1"/>
    <property type="molecule type" value="Genomic_DNA"/>
</dbReference>